<evidence type="ECO:0000313" key="2">
    <source>
        <dbReference type="EMBL" id="MCU9839576.1"/>
    </source>
</evidence>
<dbReference type="SUPFAM" id="SSF49373">
    <property type="entry name" value="Invasin/intimin cell-adhesion fragments"/>
    <property type="match status" value="1"/>
</dbReference>
<dbReference type="Pfam" id="PF09134">
    <property type="entry name" value="Invasin_D3"/>
    <property type="match status" value="1"/>
</dbReference>
<dbReference type="Gene3D" id="2.60.40.10">
    <property type="entry name" value="Immunoglobulins"/>
    <property type="match status" value="2"/>
</dbReference>
<feature type="non-terminal residue" evidence="2">
    <location>
        <position position="257"/>
    </location>
</feature>
<name>A0ABT2WUK2_9RHOB</name>
<dbReference type="SUPFAM" id="SSF49313">
    <property type="entry name" value="Cadherin-like"/>
    <property type="match status" value="1"/>
</dbReference>
<gene>
    <name evidence="2" type="ORF">OEZ49_17515</name>
</gene>
<dbReference type="RefSeq" id="WP_263389520.1">
    <property type="nucleotide sequence ID" value="NZ_JAOVQN010000019.1"/>
</dbReference>
<accession>A0ABT2WUK2</accession>
<dbReference type="Pfam" id="PF05345">
    <property type="entry name" value="He_PIG"/>
    <property type="match status" value="1"/>
</dbReference>
<protein>
    <submittedName>
        <fullName evidence="2">Ig domain-containing protein</fullName>
    </submittedName>
</protein>
<dbReference type="InterPro" id="IPR015217">
    <property type="entry name" value="Invasin_dom_3"/>
</dbReference>
<dbReference type="InterPro" id="IPR008964">
    <property type="entry name" value="Invasin/intimin_cell_adhesion"/>
</dbReference>
<evidence type="ECO:0000259" key="1">
    <source>
        <dbReference type="Pfam" id="PF09134"/>
    </source>
</evidence>
<proteinExistence type="predicted"/>
<feature type="domain" description="Invasin" evidence="1">
    <location>
        <begin position="39"/>
        <end position="137"/>
    </location>
</feature>
<keyword evidence="3" id="KW-1185">Reference proteome</keyword>
<organism evidence="2 3">
    <name type="scientific">Ruegeria marisflavi</name>
    <dbReference type="NCBI Taxonomy" id="2984152"/>
    <lineage>
        <taxon>Bacteria</taxon>
        <taxon>Pseudomonadati</taxon>
        <taxon>Pseudomonadota</taxon>
        <taxon>Alphaproteobacteria</taxon>
        <taxon>Rhodobacterales</taxon>
        <taxon>Roseobacteraceae</taxon>
        <taxon>Ruegeria</taxon>
    </lineage>
</organism>
<evidence type="ECO:0000313" key="3">
    <source>
        <dbReference type="Proteomes" id="UP001321014"/>
    </source>
</evidence>
<comment type="caution">
    <text evidence="2">The sequence shown here is derived from an EMBL/GenBank/DDBJ whole genome shotgun (WGS) entry which is preliminary data.</text>
</comment>
<reference evidence="2 3" key="1">
    <citation type="submission" date="2022-10" db="EMBL/GenBank/DDBJ databases">
        <title>Ruegeria sp. nov., isolated from ocean surface water.</title>
        <authorList>
            <person name="He W."/>
            <person name="Wang L."/>
            <person name="Zhang D.-F."/>
        </authorList>
    </citation>
    <scope>NUCLEOTIDE SEQUENCE [LARGE SCALE GENOMIC DNA]</scope>
    <source>
        <strain evidence="2 3">WL0004</strain>
    </source>
</reference>
<dbReference type="EMBL" id="JAOVQN010000019">
    <property type="protein sequence ID" value="MCU9839576.1"/>
    <property type="molecule type" value="Genomic_DNA"/>
</dbReference>
<sequence>MFRTVLRSKLQSLFVAFLIVLNFLWVDQVVAANLSVSGAHSVISASPTSIPADGASTSSITVQIRLTNPGGNQVQNKTTGGDLVILHTTAGTLSAVTDNGNGTYSAILTSSNTVEIASITGTVNGQFIGTSSSVSFTLSQVALTLSLSASDLTLTRGVAMADVTATPAGGSGSYTSFTVSPALPAGLSLNSGNGTISGSPTAAVADATYTVEVTDSNGAKAQATISIEVLDPALTLSLSASDLTLTRGVAMADVTAT</sequence>
<dbReference type="InterPro" id="IPR015919">
    <property type="entry name" value="Cadherin-like_sf"/>
</dbReference>
<dbReference type="InterPro" id="IPR013783">
    <property type="entry name" value="Ig-like_fold"/>
</dbReference>
<dbReference type="Proteomes" id="UP001321014">
    <property type="component" value="Unassembled WGS sequence"/>
</dbReference>